<sequence>MTIHVLSPQLANQIATGEVMEGPASIARDLPENAIDAGNTDIRIDVEKGAQNVFASVITAVVSVKMNCHWL</sequence>
<protein>
    <submittedName>
        <fullName evidence="1">Uncharacterized protein</fullName>
    </submittedName>
</protein>
<dbReference type="InterPro" id="IPR036890">
    <property type="entry name" value="HATPase_C_sf"/>
</dbReference>
<comment type="caution">
    <text evidence="1">The sequence shown here is derived from an EMBL/GenBank/DDBJ whole genome shotgun (WGS) entry which is preliminary data.</text>
</comment>
<dbReference type="Gene3D" id="3.30.565.10">
    <property type="entry name" value="Histidine kinase-like ATPase, C-terminal domain"/>
    <property type="match status" value="1"/>
</dbReference>
<gene>
    <name evidence="1" type="ORF">EKG95_25090</name>
</gene>
<accession>A0A5X6ERG4</accession>
<dbReference type="SUPFAM" id="SSF55874">
    <property type="entry name" value="ATPase domain of HSP90 chaperone/DNA topoisomerase II/histidine kinase"/>
    <property type="match status" value="1"/>
</dbReference>
<proteinExistence type="predicted"/>
<reference evidence="1" key="1">
    <citation type="submission" date="2018-12" db="EMBL/GenBank/DDBJ databases">
        <authorList>
            <person name="Ashton P.M."/>
            <person name="Dallman T."/>
            <person name="Nair S."/>
            <person name="De Pinna E."/>
            <person name="Peters T."/>
            <person name="Grant K."/>
        </authorList>
    </citation>
    <scope>NUCLEOTIDE SEQUENCE</scope>
    <source>
        <strain evidence="1">650060</strain>
    </source>
</reference>
<name>A0A5X6ERG4_SALET</name>
<dbReference type="AlphaFoldDB" id="A0A5X6ERG4"/>
<dbReference type="EMBL" id="AAHUDZ010000056">
    <property type="protein sequence ID" value="ECA3795025.1"/>
    <property type="molecule type" value="Genomic_DNA"/>
</dbReference>
<evidence type="ECO:0000313" key="1">
    <source>
        <dbReference type="EMBL" id="ECA3795025.1"/>
    </source>
</evidence>
<organism evidence="1">
    <name type="scientific">Salmonella enterica subsp. enterica serovar Aqua</name>
    <dbReference type="NCBI Taxonomy" id="1302615"/>
    <lineage>
        <taxon>Bacteria</taxon>
        <taxon>Pseudomonadati</taxon>
        <taxon>Pseudomonadota</taxon>
        <taxon>Gammaproteobacteria</taxon>
        <taxon>Enterobacterales</taxon>
        <taxon>Enterobacteriaceae</taxon>
        <taxon>Salmonella</taxon>
    </lineage>
</organism>